<dbReference type="PANTHER" id="PTHR11946">
    <property type="entry name" value="VALYL-TRNA SYNTHETASES"/>
    <property type="match status" value="1"/>
</dbReference>
<dbReference type="EC" id="6.1.1.9" evidence="2"/>
<dbReference type="SUPFAM" id="SSF52374">
    <property type="entry name" value="Nucleotidylyl transferase"/>
    <property type="match status" value="1"/>
</dbReference>
<evidence type="ECO:0000313" key="15">
    <source>
        <dbReference type="EMBL" id="MBE5728174.1"/>
    </source>
</evidence>
<evidence type="ECO:0000256" key="4">
    <source>
        <dbReference type="ARBA" id="ARBA00022598"/>
    </source>
</evidence>
<dbReference type="PRINTS" id="PR00986">
    <property type="entry name" value="TRNASYNTHVAL"/>
</dbReference>
<proteinExistence type="inferred from homology"/>
<dbReference type="FunFam" id="3.40.50.620:FF:000192">
    <property type="entry name" value="Valine--tRNA ligase"/>
    <property type="match status" value="1"/>
</dbReference>
<dbReference type="GO" id="GO:0004832">
    <property type="term" value="F:valine-tRNA ligase activity"/>
    <property type="evidence" value="ECO:0007669"/>
    <property type="project" value="UniProtKB-EC"/>
</dbReference>
<evidence type="ECO:0000256" key="11">
    <source>
        <dbReference type="ARBA" id="ARBA00047552"/>
    </source>
</evidence>
<dbReference type="Proteomes" id="UP000763484">
    <property type="component" value="Unassembled WGS sequence"/>
</dbReference>
<dbReference type="GO" id="GO:0005829">
    <property type="term" value="C:cytosol"/>
    <property type="evidence" value="ECO:0007669"/>
    <property type="project" value="TreeGrafter"/>
</dbReference>
<evidence type="ECO:0000256" key="12">
    <source>
        <dbReference type="ARBA" id="ARBA00055630"/>
    </source>
</evidence>
<keyword evidence="6" id="KW-0067">ATP-binding</keyword>
<dbReference type="Pfam" id="PF00133">
    <property type="entry name" value="tRNA-synt_1"/>
    <property type="match status" value="1"/>
</dbReference>
<dbReference type="Gene3D" id="3.40.50.620">
    <property type="entry name" value="HUPs"/>
    <property type="match status" value="2"/>
</dbReference>
<evidence type="ECO:0000256" key="3">
    <source>
        <dbReference type="ARBA" id="ARBA00022490"/>
    </source>
</evidence>
<evidence type="ECO:0000256" key="10">
    <source>
        <dbReference type="ARBA" id="ARBA00029936"/>
    </source>
</evidence>
<protein>
    <recommendedName>
        <fullName evidence="9">Valine--tRNA ligase</fullName>
        <ecNumber evidence="2">6.1.1.9</ecNumber>
    </recommendedName>
    <alternativeName>
        <fullName evidence="10">Valyl-tRNA synthetase</fullName>
    </alternativeName>
</protein>
<dbReference type="EMBL" id="JADFAQ010000027">
    <property type="protein sequence ID" value="MBE5728174.1"/>
    <property type="molecule type" value="Genomic_DNA"/>
</dbReference>
<keyword evidence="7" id="KW-0648">Protein biosynthesis</keyword>
<evidence type="ECO:0000256" key="8">
    <source>
        <dbReference type="ARBA" id="ARBA00023146"/>
    </source>
</evidence>
<comment type="catalytic activity">
    <reaction evidence="11">
        <text>tRNA(Val) + L-valine + ATP = L-valyl-tRNA(Val) + AMP + diphosphate</text>
        <dbReference type="Rhea" id="RHEA:10704"/>
        <dbReference type="Rhea" id="RHEA-COMP:9672"/>
        <dbReference type="Rhea" id="RHEA-COMP:9708"/>
        <dbReference type="ChEBI" id="CHEBI:30616"/>
        <dbReference type="ChEBI" id="CHEBI:33019"/>
        <dbReference type="ChEBI" id="CHEBI:57762"/>
        <dbReference type="ChEBI" id="CHEBI:78442"/>
        <dbReference type="ChEBI" id="CHEBI:78537"/>
        <dbReference type="ChEBI" id="CHEBI:456215"/>
        <dbReference type="EC" id="6.1.1.9"/>
    </reaction>
</comment>
<evidence type="ECO:0000313" key="16">
    <source>
        <dbReference type="Proteomes" id="UP000763484"/>
    </source>
</evidence>
<accession>A0A8T3UZC1</accession>
<dbReference type="Gene3D" id="3.90.740.10">
    <property type="entry name" value="Valyl/Leucyl/Isoleucyl-tRNA synthetase, editing domain"/>
    <property type="match status" value="1"/>
</dbReference>
<evidence type="ECO:0000256" key="13">
    <source>
        <dbReference type="ARBA" id="ARBA00061452"/>
    </source>
</evidence>
<comment type="caution">
    <text evidence="15">The sequence shown here is derived from an EMBL/GenBank/DDBJ whole genome shotgun (WGS) entry which is preliminary data.</text>
</comment>
<feature type="non-terminal residue" evidence="15">
    <location>
        <position position="416"/>
    </location>
</feature>
<dbReference type="SUPFAM" id="SSF50677">
    <property type="entry name" value="ValRS/IleRS/LeuRS editing domain"/>
    <property type="match status" value="1"/>
</dbReference>
<dbReference type="InterPro" id="IPR009008">
    <property type="entry name" value="Val/Leu/Ile-tRNA-synth_edit"/>
</dbReference>
<dbReference type="InterPro" id="IPR002300">
    <property type="entry name" value="aa-tRNA-synth_Ia"/>
</dbReference>
<keyword evidence="8" id="KW-0030">Aminoacyl-tRNA synthetase</keyword>
<evidence type="ECO:0000256" key="5">
    <source>
        <dbReference type="ARBA" id="ARBA00022741"/>
    </source>
</evidence>
<evidence type="ECO:0000256" key="1">
    <source>
        <dbReference type="ARBA" id="ARBA00004496"/>
    </source>
</evidence>
<organism evidence="15 16">
    <name type="scientific">Candidatus Acidifodinimicrobium mancum</name>
    <dbReference type="NCBI Taxonomy" id="2898728"/>
    <lineage>
        <taxon>Archaea</taxon>
        <taxon>Candidatus Parvarchaeota</taxon>
        <taxon>Candidatus Acidifodinimicrobiaceae</taxon>
        <taxon>Candidatus Acidifodinimicrobium</taxon>
    </lineage>
</organism>
<dbReference type="GO" id="GO:0005524">
    <property type="term" value="F:ATP binding"/>
    <property type="evidence" value="ECO:0007669"/>
    <property type="project" value="UniProtKB-KW"/>
</dbReference>
<reference evidence="15 16" key="1">
    <citation type="submission" date="2020-09" db="EMBL/GenBank/DDBJ databases">
        <title>Genomic characterization of a novel Parvarchaeota family in acid mine drainage sediments.</title>
        <authorList>
            <person name="Luo Z.-H."/>
        </authorList>
    </citation>
    <scope>NUCLEOTIDE SEQUENCE [LARGE SCALE GENOMIC DNA]</scope>
    <source>
        <strain evidence="15">TL1-5_bins.178</strain>
    </source>
</reference>
<evidence type="ECO:0000259" key="14">
    <source>
        <dbReference type="Pfam" id="PF00133"/>
    </source>
</evidence>
<keyword evidence="3" id="KW-0963">Cytoplasm</keyword>
<comment type="similarity">
    <text evidence="13">Belongs to the class-I aminoacyl-tRNA synthetase family. ValS type 2 subfamily.</text>
</comment>
<name>A0A8T3UZC1_9ARCH</name>
<keyword evidence="4 15" id="KW-0436">Ligase</keyword>
<dbReference type="InterPro" id="IPR002303">
    <property type="entry name" value="Valyl-tRNA_ligase"/>
</dbReference>
<keyword evidence="5" id="KW-0547">Nucleotide-binding</keyword>
<dbReference type="GO" id="GO:0002161">
    <property type="term" value="F:aminoacyl-tRNA deacylase activity"/>
    <property type="evidence" value="ECO:0007669"/>
    <property type="project" value="InterPro"/>
</dbReference>
<evidence type="ECO:0000256" key="6">
    <source>
        <dbReference type="ARBA" id="ARBA00022840"/>
    </source>
</evidence>
<dbReference type="InterPro" id="IPR014729">
    <property type="entry name" value="Rossmann-like_a/b/a_fold"/>
</dbReference>
<comment type="subcellular location">
    <subcellularLocation>
        <location evidence="1">Cytoplasm</location>
    </subcellularLocation>
</comment>
<comment type="function">
    <text evidence="12">Catalyzes the attachment of valine to tRNA(Val). As ValRS can inadvertently accommodate and process structurally similar amino acids such as threonine, to avoid such errors, it has a 'posttransfer' editing activity that hydrolyzes mischarged Thr-tRNA(Val) in a tRNA-dependent manner.</text>
</comment>
<sequence>MDELKNWGNDQELSVLDGWKKEGPIKFSIDSKKPYFGIDTPPPYTSGRPWHVGAAAHYSKIDMIGRAARMLGYNVLFPVGMDRNGIPVERYVEKKYNIRMRDTEREKFLSLCHTALDELEKEMIEILERLGYSADFESIYRTDSDEYRALTQATFIDLWKKGLVYRGTRPSNYCSDCNTTIADAEIVYKEIPSKLVNIKFGIKGEDKSITVASTRPEMLAACKAVIVNPADTRYPDLVGKTAIVPIYENEVKIISDESAKIDYGTGAEMLCTYGDYNDVLLARKLNIKETIIIDERGKMTDKAGDFLAGLSVKDARDKIIDILKEKGYTDKIEEIMHRSPFCERSNTLIEIIPMDEYYVDVVSFKDKLKDLTNHLNFIPDWSRELLMNWIGTALDWPVSRRRFYGTEIPIWYCKNC</sequence>
<evidence type="ECO:0000256" key="9">
    <source>
        <dbReference type="ARBA" id="ARBA00024407"/>
    </source>
</evidence>
<gene>
    <name evidence="15" type="ORF">IHE50_02035</name>
</gene>
<evidence type="ECO:0000256" key="2">
    <source>
        <dbReference type="ARBA" id="ARBA00013169"/>
    </source>
</evidence>
<dbReference type="PANTHER" id="PTHR11946:SF93">
    <property type="entry name" value="VALINE--TRNA LIGASE, CHLOROPLASTIC_MITOCHONDRIAL 2"/>
    <property type="match status" value="1"/>
</dbReference>
<feature type="domain" description="Aminoacyl-tRNA synthetase class Ia" evidence="14">
    <location>
        <begin position="16"/>
        <end position="415"/>
    </location>
</feature>
<dbReference type="GO" id="GO:0006438">
    <property type="term" value="P:valyl-tRNA aminoacylation"/>
    <property type="evidence" value="ECO:0007669"/>
    <property type="project" value="InterPro"/>
</dbReference>
<evidence type="ECO:0000256" key="7">
    <source>
        <dbReference type="ARBA" id="ARBA00022917"/>
    </source>
</evidence>
<dbReference type="AlphaFoldDB" id="A0A8T3UZC1"/>